<dbReference type="Pfam" id="PF11955">
    <property type="entry name" value="PORR"/>
    <property type="match status" value="1"/>
</dbReference>
<dbReference type="Proteomes" id="UP000004994">
    <property type="component" value="Chromosome 7"/>
</dbReference>
<protein>
    <recommendedName>
        <fullName evidence="1">PORR domain-containing protein</fullName>
    </recommendedName>
</protein>
<dbReference type="InParanoid" id="A0A3Q7HAR2"/>
<evidence type="ECO:0000313" key="3">
    <source>
        <dbReference type="Proteomes" id="UP000004994"/>
    </source>
</evidence>
<keyword evidence="3" id="KW-1185">Reference proteome</keyword>
<evidence type="ECO:0000259" key="1">
    <source>
        <dbReference type="Pfam" id="PF11955"/>
    </source>
</evidence>
<evidence type="ECO:0000313" key="2">
    <source>
        <dbReference type="EnsemblPlants" id="Solyc07g032780.1.1.1"/>
    </source>
</evidence>
<sequence length="52" mass="6402">MRGHLRIEHLRIAKKDFGLPNDFDFSVVLKYPKYFRFLMLKETRIKYIEVVE</sequence>
<dbReference type="InterPro" id="IPR021099">
    <property type="entry name" value="PORR_domain"/>
</dbReference>
<reference evidence="2" key="1">
    <citation type="journal article" date="2012" name="Nature">
        <title>The tomato genome sequence provides insights into fleshy fruit evolution.</title>
        <authorList>
            <consortium name="Tomato Genome Consortium"/>
        </authorList>
    </citation>
    <scope>NUCLEOTIDE SEQUENCE [LARGE SCALE GENOMIC DNA]</scope>
    <source>
        <strain evidence="2">cv. Heinz 1706</strain>
    </source>
</reference>
<reference evidence="2" key="2">
    <citation type="submission" date="2019-01" db="UniProtKB">
        <authorList>
            <consortium name="EnsemblPlants"/>
        </authorList>
    </citation>
    <scope>IDENTIFICATION</scope>
    <source>
        <strain evidence="2">cv. Heinz 1706</strain>
    </source>
</reference>
<dbReference type="AlphaFoldDB" id="A0A3Q7HAR2"/>
<dbReference type="GO" id="GO:0003723">
    <property type="term" value="F:RNA binding"/>
    <property type="evidence" value="ECO:0007669"/>
    <property type="project" value="InterPro"/>
</dbReference>
<dbReference type="Gramene" id="Solyc07g032780.1.1">
    <property type="protein sequence ID" value="Solyc07g032780.1.1.1"/>
    <property type="gene ID" value="Solyc07g032780.1"/>
</dbReference>
<name>A0A3Q7HAR2_SOLLC</name>
<organism evidence="2">
    <name type="scientific">Solanum lycopersicum</name>
    <name type="common">Tomato</name>
    <name type="synonym">Lycopersicon esculentum</name>
    <dbReference type="NCBI Taxonomy" id="4081"/>
    <lineage>
        <taxon>Eukaryota</taxon>
        <taxon>Viridiplantae</taxon>
        <taxon>Streptophyta</taxon>
        <taxon>Embryophyta</taxon>
        <taxon>Tracheophyta</taxon>
        <taxon>Spermatophyta</taxon>
        <taxon>Magnoliopsida</taxon>
        <taxon>eudicotyledons</taxon>
        <taxon>Gunneridae</taxon>
        <taxon>Pentapetalae</taxon>
        <taxon>asterids</taxon>
        <taxon>lamiids</taxon>
        <taxon>Solanales</taxon>
        <taxon>Solanaceae</taxon>
        <taxon>Solanoideae</taxon>
        <taxon>Solaneae</taxon>
        <taxon>Solanum</taxon>
        <taxon>Solanum subgen. Lycopersicon</taxon>
    </lineage>
</organism>
<dbReference type="EnsemblPlants" id="Solyc07g032780.1.1">
    <property type="protein sequence ID" value="Solyc07g032780.1.1.1"/>
    <property type="gene ID" value="Solyc07g032780.1"/>
</dbReference>
<proteinExistence type="predicted"/>
<feature type="domain" description="PORR" evidence="1">
    <location>
        <begin position="3"/>
        <end position="51"/>
    </location>
</feature>
<accession>A0A3Q7HAR2</accession>
<dbReference type="PaxDb" id="4081-Solyc07g032780.1.1"/>